<evidence type="ECO:0000313" key="10">
    <source>
        <dbReference type="Proteomes" id="UP000183200"/>
    </source>
</evidence>
<comment type="similarity">
    <text evidence="2">Belongs to the SusD family.</text>
</comment>
<dbReference type="InterPro" id="IPR033985">
    <property type="entry name" value="SusD-like_N"/>
</dbReference>
<evidence type="ECO:0000256" key="6">
    <source>
        <dbReference type="SAM" id="SignalP"/>
    </source>
</evidence>
<dbReference type="OrthoDB" id="9792139at2"/>
<dbReference type="Pfam" id="PF14322">
    <property type="entry name" value="SusD-like_3"/>
    <property type="match status" value="1"/>
</dbReference>
<feature type="domain" description="RagB/SusD" evidence="7">
    <location>
        <begin position="268"/>
        <end position="570"/>
    </location>
</feature>
<dbReference type="Pfam" id="PF07980">
    <property type="entry name" value="SusD_RagB"/>
    <property type="match status" value="1"/>
</dbReference>
<dbReference type="Gene3D" id="1.25.40.390">
    <property type="match status" value="1"/>
</dbReference>
<proteinExistence type="inferred from homology"/>
<evidence type="ECO:0000259" key="8">
    <source>
        <dbReference type="Pfam" id="PF14322"/>
    </source>
</evidence>
<evidence type="ECO:0000256" key="5">
    <source>
        <dbReference type="ARBA" id="ARBA00023237"/>
    </source>
</evidence>
<organism evidence="9 10">
    <name type="scientific">Pedobacter steynii</name>
    <dbReference type="NCBI Taxonomy" id="430522"/>
    <lineage>
        <taxon>Bacteria</taxon>
        <taxon>Pseudomonadati</taxon>
        <taxon>Bacteroidota</taxon>
        <taxon>Sphingobacteriia</taxon>
        <taxon>Sphingobacteriales</taxon>
        <taxon>Sphingobacteriaceae</taxon>
        <taxon>Pedobacter</taxon>
    </lineage>
</organism>
<protein>
    <submittedName>
        <fullName evidence="9">Starch-binding associating with outer membrane</fullName>
    </submittedName>
</protein>
<evidence type="ECO:0000313" key="9">
    <source>
        <dbReference type="EMBL" id="SDO06880.1"/>
    </source>
</evidence>
<reference evidence="10" key="1">
    <citation type="submission" date="2016-10" db="EMBL/GenBank/DDBJ databases">
        <authorList>
            <person name="Varghese N."/>
            <person name="Submissions S."/>
        </authorList>
    </citation>
    <scope>NUCLEOTIDE SEQUENCE [LARGE SCALE GENOMIC DNA]</scope>
    <source>
        <strain evidence="10">DSM 19110</strain>
    </source>
</reference>
<accession>A0A1H0GJ69</accession>
<dbReference type="SUPFAM" id="SSF48452">
    <property type="entry name" value="TPR-like"/>
    <property type="match status" value="1"/>
</dbReference>
<dbReference type="InterPro" id="IPR011990">
    <property type="entry name" value="TPR-like_helical_dom_sf"/>
</dbReference>
<dbReference type="Proteomes" id="UP000183200">
    <property type="component" value="Unassembled WGS sequence"/>
</dbReference>
<keyword evidence="3 6" id="KW-0732">Signal</keyword>
<dbReference type="InterPro" id="IPR012944">
    <property type="entry name" value="SusD_RagB_dom"/>
</dbReference>
<keyword evidence="10" id="KW-1185">Reference proteome</keyword>
<keyword evidence="5" id="KW-0998">Cell outer membrane</keyword>
<feature type="chain" id="PRO_5010285255" evidence="6">
    <location>
        <begin position="22"/>
        <end position="571"/>
    </location>
</feature>
<name>A0A1H0GJ69_9SPHI</name>
<dbReference type="STRING" id="430522.BFS30_08815"/>
<dbReference type="GO" id="GO:0009279">
    <property type="term" value="C:cell outer membrane"/>
    <property type="evidence" value="ECO:0007669"/>
    <property type="project" value="UniProtKB-SubCell"/>
</dbReference>
<dbReference type="EMBL" id="FNGY01000011">
    <property type="protein sequence ID" value="SDO06880.1"/>
    <property type="molecule type" value="Genomic_DNA"/>
</dbReference>
<dbReference type="RefSeq" id="WP_074611920.1">
    <property type="nucleotide sequence ID" value="NZ_FNGY01000011.1"/>
</dbReference>
<dbReference type="AlphaFoldDB" id="A0A1H0GJ69"/>
<comment type="subcellular location">
    <subcellularLocation>
        <location evidence="1">Cell outer membrane</location>
    </subcellularLocation>
</comment>
<sequence>MKKINYILFSIFLLTAMSCSKSFLEKNPQGELIGGQLDTQEGVDGFLTGAYSLLNGNVNGTFGNYGAAPSQWLLGEVTSDNAHKGSDNGDQPNMNLLERHAPTSTNDNLENVWVRCFEGILRCNNTLKFLNIVQAGDKKFPEARAIEIQAEARVLRAHYYFLLARIFKNVPLITETTTAVAVDNTPDIYPAIVNDLKFGVENLGTVASKDPVTRVNKVVAQAYLGKVYLYQKKYLDALPLLNAVIAARPQLETLPYTNNFDISKENGPESVFAVQHSVGADGTGGDNGNVGDILNFPYGNGLPITCCGFFQPSIDLANAFKVDAAGLPYLVAQDYRTNPYKSDFGLSDAEKKTYEVDKALRVDPRIDYTMGRRGVPFHDWGVMQGDSWIREPSNGGPFVAYKNVIDASQVSSGTGPGNTNVTGLNVNIIRLADVYLMAAECEVEAGSVPNALMLVNQVRARAAKLQAKQVNGVNVAVYQVNPYPSFPNQDYARNAVRMERRLELALEGHRFYDLVRWGIAKQTLDSYFQFEGEYFPYLKPVVMEDRDEYFPIPQNQIDRSQGILKQNSGYN</sequence>
<evidence type="ECO:0000256" key="4">
    <source>
        <dbReference type="ARBA" id="ARBA00023136"/>
    </source>
</evidence>
<gene>
    <name evidence="9" type="ORF">SAMN05421820_111159</name>
</gene>
<evidence type="ECO:0000256" key="3">
    <source>
        <dbReference type="ARBA" id="ARBA00022729"/>
    </source>
</evidence>
<dbReference type="PROSITE" id="PS51257">
    <property type="entry name" value="PROKAR_LIPOPROTEIN"/>
    <property type="match status" value="1"/>
</dbReference>
<evidence type="ECO:0000259" key="7">
    <source>
        <dbReference type="Pfam" id="PF07980"/>
    </source>
</evidence>
<feature type="signal peptide" evidence="6">
    <location>
        <begin position="1"/>
        <end position="21"/>
    </location>
</feature>
<feature type="domain" description="SusD-like N-terminal" evidence="8">
    <location>
        <begin position="23"/>
        <end position="229"/>
    </location>
</feature>
<keyword evidence="4" id="KW-0472">Membrane</keyword>
<evidence type="ECO:0000256" key="2">
    <source>
        <dbReference type="ARBA" id="ARBA00006275"/>
    </source>
</evidence>
<evidence type="ECO:0000256" key="1">
    <source>
        <dbReference type="ARBA" id="ARBA00004442"/>
    </source>
</evidence>